<keyword evidence="8" id="KW-0732">Signal</keyword>
<keyword evidence="3" id="KW-0813">Transport</keyword>
<comment type="caution">
    <text evidence="9">The sequence shown here is derived from an EMBL/GenBank/DDBJ whole genome shotgun (WGS) entry which is preliminary data.</text>
</comment>
<feature type="chain" id="PRO_5045512008" evidence="8">
    <location>
        <begin position="21"/>
        <end position="583"/>
    </location>
</feature>
<evidence type="ECO:0000256" key="4">
    <source>
        <dbReference type="ARBA" id="ARBA00022452"/>
    </source>
</evidence>
<keyword evidence="6" id="KW-0472">Membrane</keyword>
<keyword evidence="10" id="KW-1185">Reference proteome</keyword>
<dbReference type="InterPro" id="IPR003423">
    <property type="entry name" value="OMP_efflux"/>
</dbReference>
<evidence type="ECO:0000313" key="9">
    <source>
        <dbReference type="EMBL" id="CAD7287787.1"/>
    </source>
</evidence>
<evidence type="ECO:0000256" key="5">
    <source>
        <dbReference type="ARBA" id="ARBA00022692"/>
    </source>
</evidence>
<gene>
    <name evidence="9" type="ORF">LMG7974_00670</name>
</gene>
<dbReference type="SUPFAM" id="SSF56954">
    <property type="entry name" value="Outer membrane efflux proteins (OEP)"/>
    <property type="match status" value="1"/>
</dbReference>
<dbReference type="PANTHER" id="PTHR30026">
    <property type="entry name" value="OUTER MEMBRANE PROTEIN TOLC"/>
    <property type="match status" value="1"/>
</dbReference>
<proteinExistence type="inferred from homology"/>
<keyword evidence="4" id="KW-1134">Transmembrane beta strand</keyword>
<organism evidence="9 10">
    <name type="scientific">Campylobacter majalis</name>
    <dbReference type="NCBI Taxonomy" id="2790656"/>
    <lineage>
        <taxon>Bacteria</taxon>
        <taxon>Pseudomonadati</taxon>
        <taxon>Campylobacterota</taxon>
        <taxon>Epsilonproteobacteria</taxon>
        <taxon>Campylobacterales</taxon>
        <taxon>Campylobacteraceae</taxon>
        <taxon>Campylobacter</taxon>
    </lineage>
</organism>
<dbReference type="EMBL" id="CAJHOF010000005">
    <property type="protein sequence ID" value="CAD7287787.1"/>
    <property type="molecule type" value="Genomic_DNA"/>
</dbReference>
<feature type="signal peptide" evidence="8">
    <location>
        <begin position="1"/>
        <end position="20"/>
    </location>
</feature>
<name>A0ABM8Q4H7_9BACT</name>
<evidence type="ECO:0000256" key="7">
    <source>
        <dbReference type="ARBA" id="ARBA00023237"/>
    </source>
</evidence>
<evidence type="ECO:0000313" key="10">
    <source>
        <dbReference type="Proteomes" id="UP000789803"/>
    </source>
</evidence>
<evidence type="ECO:0000256" key="8">
    <source>
        <dbReference type="SAM" id="SignalP"/>
    </source>
</evidence>
<accession>A0ABM8Q4H7</accession>
<evidence type="ECO:0000256" key="6">
    <source>
        <dbReference type="ARBA" id="ARBA00023136"/>
    </source>
</evidence>
<dbReference type="RefSeq" id="WP_229932489.1">
    <property type="nucleotide sequence ID" value="NZ_CAJHOF010000005.1"/>
</dbReference>
<dbReference type="PANTHER" id="PTHR30026:SF22">
    <property type="entry name" value="OUTER MEMBRANE EFFLUX PROTEIN"/>
    <property type="match status" value="1"/>
</dbReference>
<evidence type="ECO:0000256" key="1">
    <source>
        <dbReference type="ARBA" id="ARBA00004442"/>
    </source>
</evidence>
<dbReference type="Pfam" id="PF02321">
    <property type="entry name" value="OEP"/>
    <property type="match status" value="2"/>
</dbReference>
<sequence length="583" mass="65546">MKRVLSTSILAALCIASANADGLVHRIYVGTFTQGKNDAGVDMVAKKLQDSIEGISDLVEVDRYISDKKEIVLFVDTKPVSVTQARELLKTIRQFPNHDDAFMKIKTKRDYEIVTENMKARGETASAVVEDTLAEPIAETSMTPEPSFVKPVSNANQEPLSLNSVIKTVLSENPNLKASEYNYLQVGKDLKIAKNAYYPTLDAMAYFGHENKRLDNGITTNTGSGRIGGANITLVENLYNGGADANRIKSQSHRLDSAAYSVAQTADRLALQMVDAYLALVEAKRILDIENENVVNHENIHTQIRDRAQSGFGVASEERQAGSRYTLAQSNLIAAQNNYDDAIATFEKLYGHKINPENLHMPEFNINLPATEKEVYDKAMLCNPSLLVQRSNIAMSESVVKEKNAPFRPKLDLEVSGNYEHTDVLDNNKEEATFDTLVRLRYNLYNKGIDKLEKEKSKLAVSQEQQNLDVLMRDLTESLKFSWQNYVLEEKRMAYLLQHVEYAKATLDSYQDEFRIGRRDLINLLDAETEYNSALKEITSNERALLYAKYRLLDNMGLISDSFEPGFAKRYIQGACSIENDLK</sequence>
<comment type="subcellular location">
    <subcellularLocation>
        <location evidence="1">Cell outer membrane</location>
    </subcellularLocation>
</comment>
<dbReference type="InterPro" id="IPR051906">
    <property type="entry name" value="TolC-like"/>
</dbReference>
<dbReference type="Proteomes" id="UP000789803">
    <property type="component" value="Unassembled WGS sequence"/>
</dbReference>
<keyword evidence="7" id="KW-0998">Cell outer membrane</keyword>
<evidence type="ECO:0000256" key="2">
    <source>
        <dbReference type="ARBA" id="ARBA00007613"/>
    </source>
</evidence>
<comment type="similarity">
    <text evidence="2">Belongs to the outer membrane factor (OMF) (TC 1.B.17) family.</text>
</comment>
<dbReference type="Gene3D" id="1.20.1600.10">
    <property type="entry name" value="Outer membrane efflux proteins (OEP)"/>
    <property type="match status" value="1"/>
</dbReference>
<keyword evidence="5" id="KW-0812">Transmembrane</keyword>
<reference evidence="9 10" key="1">
    <citation type="submission" date="2020-11" db="EMBL/GenBank/DDBJ databases">
        <authorList>
            <person name="Peeters C."/>
        </authorList>
    </citation>
    <scope>NUCLEOTIDE SEQUENCE [LARGE SCALE GENOMIC DNA]</scope>
    <source>
        <strain evidence="9 10">LMG 7974</strain>
    </source>
</reference>
<protein>
    <submittedName>
        <fullName evidence="9">Uncharacterized protein</fullName>
    </submittedName>
</protein>
<evidence type="ECO:0000256" key="3">
    <source>
        <dbReference type="ARBA" id="ARBA00022448"/>
    </source>
</evidence>